<dbReference type="NCBIfam" id="NF003657">
    <property type="entry name" value="PRK05289.1"/>
    <property type="match status" value="1"/>
</dbReference>
<dbReference type="NCBIfam" id="TIGR01852">
    <property type="entry name" value="lipid_A_lpxA"/>
    <property type="match status" value="1"/>
</dbReference>
<protein>
    <recommendedName>
        <fullName evidence="8">Acyl-[acyl-carrier-protein]--UDP-N-acetylglucosamine O-acyltransferase</fullName>
        <shortName evidence="8">UDP-N-acetylglucosamine acyltransferase</shortName>
        <ecNumber evidence="8">2.3.1.129</ecNumber>
    </recommendedName>
</protein>
<evidence type="ECO:0000256" key="4">
    <source>
        <dbReference type="ARBA" id="ARBA00022679"/>
    </source>
</evidence>
<keyword evidence="3 8" id="KW-0441">Lipid A biosynthesis</keyword>
<evidence type="ECO:0000256" key="6">
    <source>
        <dbReference type="ARBA" id="ARBA00023098"/>
    </source>
</evidence>
<dbReference type="HAMAP" id="MF_00387">
    <property type="entry name" value="LpxA"/>
    <property type="match status" value="1"/>
</dbReference>
<comment type="pathway">
    <text evidence="8">Glycolipid biosynthesis; lipid IV(A) biosynthesis; lipid IV(A) from (3R)-3-hydroxytetradecanoyl-[acyl-carrier-protein] and UDP-N-acetyl-alpha-D-glucosamine: step 1/6.</text>
</comment>
<comment type="subcellular location">
    <subcellularLocation>
        <location evidence="8">Cytoplasm</location>
    </subcellularLocation>
</comment>
<reference evidence="10 11" key="1">
    <citation type="submission" date="2024-02" db="EMBL/GenBank/DDBJ databases">
        <title>A novel Gemmatimonadota bacterium.</title>
        <authorList>
            <person name="Du Z.-J."/>
            <person name="Ye Y.-Q."/>
        </authorList>
    </citation>
    <scope>NUCLEOTIDE SEQUENCE [LARGE SCALE GENOMIC DNA]</scope>
    <source>
        <strain evidence="10 11">DH-20</strain>
    </source>
</reference>
<dbReference type="RefSeq" id="WP_405275558.1">
    <property type="nucleotide sequence ID" value="NZ_CP144380.1"/>
</dbReference>
<evidence type="ECO:0000259" key="9">
    <source>
        <dbReference type="Pfam" id="PF13720"/>
    </source>
</evidence>
<evidence type="ECO:0000256" key="1">
    <source>
        <dbReference type="ARBA" id="ARBA00022490"/>
    </source>
</evidence>
<dbReference type="PROSITE" id="PS00101">
    <property type="entry name" value="HEXAPEP_TRANSFERASES"/>
    <property type="match status" value="2"/>
</dbReference>
<dbReference type="InterPro" id="IPR010137">
    <property type="entry name" value="Lipid_A_LpxA"/>
</dbReference>
<dbReference type="PANTHER" id="PTHR43480">
    <property type="entry name" value="ACYL-[ACYL-CARRIER-PROTEIN]--UDP-N-ACETYLGLUCOSAMINE O-ACYLTRANSFERASE"/>
    <property type="match status" value="1"/>
</dbReference>
<dbReference type="CDD" id="cd03351">
    <property type="entry name" value="LbH_UDP-GlcNAc_AT"/>
    <property type="match status" value="1"/>
</dbReference>
<organism evidence="10 11">
    <name type="scientific">Gaopeijia maritima</name>
    <dbReference type="NCBI Taxonomy" id="3119007"/>
    <lineage>
        <taxon>Bacteria</taxon>
        <taxon>Pseudomonadati</taxon>
        <taxon>Gemmatimonadota</taxon>
        <taxon>Longimicrobiia</taxon>
        <taxon>Gaopeijiales</taxon>
        <taxon>Gaopeijiaceae</taxon>
        <taxon>Gaopeijia</taxon>
    </lineage>
</organism>
<dbReference type="Pfam" id="PF13720">
    <property type="entry name" value="Acetyltransf_11"/>
    <property type="match status" value="1"/>
</dbReference>
<keyword evidence="7 8" id="KW-0012">Acyltransferase</keyword>
<sequence length="270" mass="29155">MRDSGVDAEARPEPQVHETAIVDDDAELEPGVVVGPYAVIGPRVTVGAGTEIGPHVYIERDTAVGEECRIFKGAVLGTDPQDLKFKGERTRLEVGDRTVIREYATLNRGTSAQGRTVVGSDCLLMAYTHVAHDCELGNHVILSNSVNMAGHVVIEDWVIVGGLTPIHQFVRIGAHAFIGGGSRIPQDIPPYCRAAGNPPKLYGLNAVGLERRGFSQETRKALKQAYRHVFMSGLNVSQGVARAEGAAELIPEVRHFLSFIRESERGITVG</sequence>
<keyword evidence="4 8" id="KW-0808">Transferase</keyword>
<comment type="caution">
    <text evidence="10">The sequence shown here is derived from an EMBL/GenBank/DDBJ whole genome shotgun (WGS) entry which is preliminary data.</text>
</comment>
<comment type="subunit">
    <text evidence="8">Homotrimer.</text>
</comment>
<dbReference type="InterPro" id="IPR018357">
    <property type="entry name" value="Hexapep_transf_CS"/>
</dbReference>
<dbReference type="InterPro" id="IPR011004">
    <property type="entry name" value="Trimer_LpxA-like_sf"/>
</dbReference>
<keyword evidence="11" id="KW-1185">Reference proteome</keyword>
<evidence type="ECO:0000313" key="10">
    <source>
        <dbReference type="EMBL" id="MEK9500110.1"/>
    </source>
</evidence>
<proteinExistence type="inferred from homology"/>
<comment type="catalytic activity">
    <reaction evidence="8">
        <text>a (3R)-hydroxyacyl-[ACP] + UDP-N-acetyl-alpha-D-glucosamine = a UDP-3-O-[(3R)-3-hydroxyacyl]-N-acetyl-alpha-D-glucosamine + holo-[ACP]</text>
        <dbReference type="Rhea" id="RHEA:67812"/>
        <dbReference type="Rhea" id="RHEA-COMP:9685"/>
        <dbReference type="Rhea" id="RHEA-COMP:9945"/>
        <dbReference type="ChEBI" id="CHEBI:57705"/>
        <dbReference type="ChEBI" id="CHEBI:64479"/>
        <dbReference type="ChEBI" id="CHEBI:78827"/>
        <dbReference type="ChEBI" id="CHEBI:173225"/>
        <dbReference type="EC" id="2.3.1.129"/>
    </reaction>
</comment>
<dbReference type="GO" id="GO:0008780">
    <property type="term" value="F:acyl-[acyl-carrier-protein]-UDP-N-acetylglucosamine O-acyltransferase activity"/>
    <property type="evidence" value="ECO:0007669"/>
    <property type="project" value="UniProtKB-EC"/>
</dbReference>
<keyword evidence="2 8" id="KW-0444">Lipid biosynthesis</keyword>
<dbReference type="InterPro" id="IPR037157">
    <property type="entry name" value="Acetyltransf_C_sf"/>
</dbReference>
<evidence type="ECO:0000256" key="5">
    <source>
        <dbReference type="ARBA" id="ARBA00022737"/>
    </source>
</evidence>
<dbReference type="Gene3D" id="2.160.10.10">
    <property type="entry name" value="Hexapeptide repeat proteins"/>
    <property type="match status" value="1"/>
</dbReference>
<evidence type="ECO:0000313" key="11">
    <source>
        <dbReference type="Proteomes" id="UP001484239"/>
    </source>
</evidence>
<dbReference type="InterPro" id="IPR001451">
    <property type="entry name" value="Hexapep"/>
</dbReference>
<dbReference type="EC" id="2.3.1.129" evidence="8"/>
<name>A0ABU9E844_9BACT</name>
<dbReference type="Gene3D" id="1.20.1180.10">
    <property type="entry name" value="Udp N-acetylglucosamine O-acyltransferase, C-terminal domain"/>
    <property type="match status" value="1"/>
</dbReference>
<gene>
    <name evidence="8 10" type="primary">lpxA</name>
    <name evidence="10" type="ORF">WI372_03895</name>
</gene>
<dbReference type="Pfam" id="PF00132">
    <property type="entry name" value="Hexapep"/>
    <property type="match status" value="2"/>
</dbReference>
<feature type="domain" description="UDP N-acetylglucosamine O-acyltransferase C-terminal" evidence="9">
    <location>
        <begin position="187"/>
        <end position="267"/>
    </location>
</feature>
<dbReference type="SUPFAM" id="SSF51161">
    <property type="entry name" value="Trimeric LpxA-like enzymes"/>
    <property type="match status" value="1"/>
</dbReference>
<dbReference type="InterPro" id="IPR029098">
    <property type="entry name" value="Acetyltransf_C"/>
</dbReference>
<dbReference type="PIRSF" id="PIRSF000456">
    <property type="entry name" value="UDP-GlcNAc_acltr"/>
    <property type="match status" value="1"/>
</dbReference>
<accession>A0ABU9E844</accession>
<dbReference type="EMBL" id="JBBHLI010000002">
    <property type="protein sequence ID" value="MEK9500110.1"/>
    <property type="molecule type" value="Genomic_DNA"/>
</dbReference>
<comment type="similarity">
    <text evidence="8">Belongs to the transferase hexapeptide repeat family. LpxA subfamily.</text>
</comment>
<dbReference type="Proteomes" id="UP001484239">
    <property type="component" value="Unassembled WGS sequence"/>
</dbReference>
<evidence type="ECO:0000256" key="7">
    <source>
        <dbReference type="ARBA" id="ARBA00023315"/>
    </source>
</evidence>
<evidence type="ECO:0000256" key="2">
    <source>
        <dbReference type="ARBA" id="ARBA00022516"/>
    </source>
</evidence>
<keyword evidence="1 8" id="KW-0963">Cytoplasm</keyword>
<comment type="function">
    <text evidence="8">Involved in the biosynthesis of lipid A, a phosphorylated glycolipid that anchors the lipopolysaccharide to the outer membrane of the cell.</text>
</comment>
<keyword evidence="6 8" id="KW-0443">Lipid metabolism</keyword>
<dbReference type="PANTHER" id="PTHR43480:SF1">
    <property type="entry name" value="ACYL-[ACYL-CARRIER-PROTEIN]--UDP-N-ACETYLGLUCOSAMINE O-ACYLTRANSFERASE, MITOCHONDRIAL-RELATED"/>
    <property type="match status" value="1"/>
</dbReference>
<keyword evidence="5 8" id="KW-0677">Repeat</keyword>
<evidence type="ECO:0000256" key="8">
    <source>
        <dbReference type="HAMAP-Rule" id="MF_00387"/>
    </source>
</evidence>
<evidence type="ECO:0000256" key="3">
    <source>
        <dbReference type="ARBA" id="ARBA00022556"/>
    </source>
</evidence>